<dbReference type="EMBL" id="BIFS01000001">
    <property type="protein sequence ID" value="GCE19315.1"/>
    <property type="molecule type" value="Genomic_DNA"/>
</dbReference>
<dbReference type="Proteomes" id="UP000287188">
    <property type="component" value="Unassembled WGS sequence"/>
</dbReference>
<name>A0A402AJT1_9CHLR</name>
<comment type="caution">
    <text evidence="1">The sequence shown here is derived from an EMBL/GenBank/DDBJ whole genome shotgun (WGS) entry which is preliminary data.</text>
</comment>
<gene>
    <name evidence="1" type="ORF">KDK_31150</name>
</gene>
<sequence length="202" mass="23150">MSTHEDGIHSLREVKMRGHSPWPDTVDSKAFLGSTTLVGSAAVLQRIQVWNDMDDNRALVEIDEHEHSACAVPILRGSLLAGVLIASSTQPDFFKDPTACQAVTEYALLMGVALCDREFHPSALLHLRPMPPLHWQREEINRTYLNRIIAYAHKHSTSRRDAEFWIQHEMELEFEDEAHRILEQQKFVHEISNPSNRSRFFG</sequence>
<protein>
    <recommendedName>
        <fullName evidence="3">GAF domain-containing protein</fullName>
    </recommendedName>
</protein>
<evidence type="ECO:0000313" key="2">
    <source>
        <dbReference type="Proteomes" id="UP000287188"/>
    </source>
</evidence>
<dbReference type="SUPFAM" id="SSF55781">
    <property type="entry name" value="GAF domain-like"/>
    <property type="match status" value="1"/>
</dbReference>
<keyword evidence="2" id="KW-1185">Reference proteome</keyword>
<dbReference type="InterPro" id="IPR029016">
    <property type="entry name" value="GAF-like_dom_sf"/>
</dbReference>
<dbReference type="Gene3D" id="3.30.450.40">
    <property type="match status" value="1"/>
</dbReference>
<accession>A0A402AJT1</accession>
<reference evidence="2" key="1">
    <citation type="submission" date="2018-12" db="EMBL/GenBank/DDBJ databases">
        <title>Tengunoibacter tsumagoiensis gen. nov., sp. nov., Dictyobacter kobayashii sp. nov., D. alpinus sp. nov., and D. joshuensis sp. nov. and description of Dictyobacteraceae fam. nov. within the order Ktedonobacterales isolated from Tengu-no-mugimeshi.</title>
        <authorList>
            <person name="Wang C.M."/>
            <person name="Zheng Y."/>
            <person name="Sakai Y."/>
            <person name="Toyoda A."/>
            <person name="Minakuchi Y."/>
            <person name="Abe K."/>
            <person name="Yokota A."/>
            <person name="Yabe S."/>
        </authorList>
    </citation>
    <scope>NUCLEOTIDE SEQUENCE [LARGE SCALE GENOMIC DNA]</scope>
    <source>
        <strain evidence="2">Uno11</strain>
    </source>
</reference>
<dbReference type="AlphaFoldDB" id="A0A402AJT1"/>
<evidence type="ECO:0000313" key="1">
    <source>
        <dbReference type="EMBL" id="GCE19315.1"/>
    </source>
</evidence>
<evidence type="ECO:0008006" key="3">
    <source>
        <dbReference type="Google" id="ProtNLM"/>
    </source>
</evidence>
<organism evidence="1 2">
    <name type="scientific">Dictyobacter kobayashii</name>
    <dbReference type="NCBI Taxonomy" id="2014872"/>
    <lineage>
        <taxon>Bacteria</taxon>
        <taxon>Bacillati</taxon>
        <taxon>Chloroflexota</taxon>
        <taxon>Ktedonobacteria</taxon>
        <taxon>Ktedonobacterales</taxon>
        <taxon>Dictyobacteraceae</taxon>
        <taxon>Dictyobacter</taxon>
    </lineage>
</organism>
<proteinExistence type="predicted"/>
<dbReference type="RefSeq" id="WP_126551203.1">
    <property type="nucleotide sequence ID" value="NZ_BIFS01000001.1"/>
</dbReference>